<feature type="signal peptide" evidence="1">
    <location>
        <begin position="1"/>
        <end position="16"/>
    </location>
</feature>
<name>A0A1R1X254_9FUNG</name>
<evidence type="ECO:0000256" key="1">
    <source>
        <dbReference type="SAM" id="SignalP"/>
    </source>
</evidence>
<evidence type="ECO:0000313" key="3">
    <source>
        <dbReference type="Proteomes" id="UP000187429"/>
    </source>
</evidence>
<reference evidence="3" key="1">
    <citation type="submission" date="2017-01" db="EMBL/GenBank/DDBJ databases">
        <authorList>
            <person name="Wang Y."/>
            <person name="White M."/>
            <person name="Kvist S."/>
            <person name="Moncalvo J.-M."/>
        </authorList>
    </citation>
    <scope>NUCLEOTIDE SEQUENCE [LARGE SCALE GENOMIC DNA]</scope>
    <source>
        <strain evidence="3">ID-206-W2</strain>
    </source>
</reference>
<dbReference type="AlphaFoldDB" id="A0A1R1X254"/>
<keyword evidence="3" id="KW-1185">Reference proteome</keyword>
<gene>
    <name evidence="2" type="ORF">AYI69_g10964</name>
</gene>
<keyword evidence="1" id="KW-0732">Signal</keyword>
<proteinExistence type="predicted"/>
<dbReference type="EMBL" id="LSSM01007302">
    <property type="protein sequence ID" value="OMJ08723.1"/>
    <property type="molecule type" value="Genomic_DNA"/>
</dbReference>
<feature type="chain" id="PRO_5012367743" evidence="1">
    <location>
        <begin position="17"/>
        <end position="309"/>
    </location>
</feature>
<protein>
    <submittedName>
        <fullName evidence="2">Uncharacterized protein</fullName>
    </submittedName>
</protein>
<dbReference type="Proteomes" id="UP000187429">
    <property type="component" value="Unassembled WGS sequence"/>
</dbReference>
<organism evidence="2 3">
    <name type="scientific">Smittium culicis</name>
    <dbReference type="NCBI Taxonomy" id="133412"/>
    <lineage>
        <taxon>Eukaryota</taxon>
        <taxon>Fungi</taxon>
        <taxon>Fungi incertae sedis</taxon>
        <taxon>Zoopagomycota</taxon>
        <taxon>Kickxellomycotina</taxon>
        <taxon>Harpellomycetes</taxon>
        <taxon>Harpellales</taxon>
        <taxon>Legeriomycetaceae</taxon>
        <taxon>Smittium</taxon>
    </lineage>
</organism>
<sequence length="309" mass="35937">MRLVHVFSVFVTVCAGSSILPSIVSQPEGIVKRTLLSGDLKNAEVSEFLGRRGNDDNNAKKCGDEDTVYNEFNTSIQNLDVNQLELLEDIILVPYDSILNLYKPMKDVTYKQLNEILNEFARKSPVRFKTQLNAIDFLKRGGFFLKGEGSPFIRCNNKIKYHLNIVRFLSIFNLDNISGIDDFSEDYLNKELDYLADELNNHVISEKIRCAFLKFTKDFFEFAIYMLSLNEALTAEDNDDNDEKKVEKSKVRKLVKLMKDEDPKQCLFVYDLHRRLDKFANEKNLILLKKYYDNVSQLIVNKKKQIRNR</sequence>
<evidence type="ECO:0000313" key="2">
    <source>
        <dbReference type="EMBL" id="OMJ08723.1"/>
    </source>
</evidence>
<accession>A0A1R1X254</accession>
<comment type="caution">
    <text evidence="2">The sequence shown here is derived from an EMBL/GenBank/DDBJ whole genome shotgun (WGS) entry which is preliminary data.</text>
</comment>